<dbReference type="AlphaFoldDB" id="A0A8T2PJH9"/>
<accession>A0A8T2PJH9</accession>
<evidence type="ECO:0000313" key="3">
    <source>
        <dbReference type="Proteomes" id="UP000824540"/>
    </source>
</evidence>
<comment type="caution">
    <text evidence="2">The sequence shown here is derived from an EMBL/GenBank/DDBJ whole genome shotgun (WGS) entry which is preliminary data.</text>
</comment>
<proteinExistence type="predicted"/>
<feature type="signal peptide" evidence="1">
    <location>
        <begin position="1"/>
        <end position="30"/>
    </location>
</feature>
<feature type="chain" id="PRO_5035892610" description="Secreted protein" evidence="1">
    <location>
        <begin position="31"/>
        <end position="75"/>
    </location>
</feature>
<dbReference type="EMBL" id="JAFBMS010000010">
    <property type="protein sequence ID" value="KAG9349057.1"/>
    <property type="molecule type" value="Genomic_DNA"/>
</dbReference>
<protein>
    <recommendedName>
        <fullName evidence="4">Secreted protein</fullName>
    </recommendedName>
</protein>
<dbReference type="Proteomes" id="UP000824540">
    <property type="component" value="Unassembled WGS sequence"/>
</dbReference>
<reference evidence="2" key="1">
    <citation type="thesis" date="2021" institute="BYU ScholarsArchive" country="Provo, UT, USA">
        <title>Applications of and Algorithms for Genome Assembly and Genomic Analyses with an Emphasis on Marine Teleosts.</title>
        <authorList>
            <person name="Pickett B.D."/>
        </authorList>
    </citation>
    <scope>NUCLEOTIDE SEQUENCE</scope>
    <source>
        <strain evidence="2">HI-2016</strain>
    </source>
</reference>
<sequence length="75" mass="8397">MVGSVNRVVQVHMLHLIGLIRALVAQQVRGNIVDLDTGGVVQHLQVLEHRGADLFQVLRKQSGEGEGELKRHRKR</sequence>
<gene>
    <name evidence="2" type="ORF">JZ751_029375</name>
</gene>
<name>A0A8T2PJH9_9TELE</name>
<evidence type="ECO:0008006" key="4">
    <source>
        <dbReference type="Google" id="ProtNLM"/>
    </source>
</evidence>
<keyword evidence="3" id="KW-1185">Reference proteome</keyword>
<evidence type="ECO:0000313" key="2">
    <source>
        <dbReference type="EMBL" id="KAG9349057.1"/>
    </source>
</evidence>
<keyword evidence="1" id="KW-0732">Signal</keyword>
<evidence type="ECO:0000256" key="1">
    <source>
        <dbReference type="SAM" id="SignalP"/>
    </source>
</evidence>
<organism evidence="2 3">
    <name type="scientific">Albula glossodonta</name>
    <name type="common">roundjaw bonefish</name>
    <dbReference type="NCBI Taxonomy" id="121402"/>
    <lineage>
        <taxon>Eukaryota</taxon>
        <taxon>Metazoa</taxon>
        <taxon>Chordata</taxon>
        <taxon>Craniata</taxon>
        <taxon>Vertebrata</taxon>
        <taxon>Euteleostomi</taxon>
        <taxon>Actinopterygii</taxon>
        <taxon>Neopterygii</taxon>
        <taxon>Teleostei</taxon>
        <taxon>Albuliformes</taxon>
        <taxon>Albulidae</taxon>
        <taxon>Albula</taxon>
    </lineage>
</organism>